<dbReference type="PANTHER" id="PTHR30218">
    <property type="entry name" value="POLYPHOSPHATE KINASE"/>
    <property type="match status" value="1"/>
</dbReference>
<dbReference type="Pfam" id="PF13090">
    <property type="entry name" value="PP_kinase_C"/>
    <property type="match status" value="1"/>
</dbReference>
<dbReference type="SUPFAM" id="SSF140356">
    <property type="entry name" value="PPK N-terminal domain-like"/>
    <property type="match status" value="1"/>
</dbReference>
<organism evidence="12 13">
    <name type="scientific">Alkalibacter saccharofermentans DSM 14828</name>
    <dbReference type="NCBI Taxonomy" id="1120975"/>
    <lineage>
        <taxon>Bacteria</taxon>
        <taxon>Bacillati</taxon>
        <taxon>Bacillota</taxon>
        <taxon>Clostridia</taxon>
        <taxon>Eubacteriales</taxon>
        <taxon>Eubacteriaceae</taxon>
        <taxon>Alkalibacter</taxon>
    </lineage>
</organism>
<dbReference type="InterPro" id="IPR036830">
    <property type="entry name" value="PP_kinase_middle_dom_sf"/>
</dbReference>
<keyword evidence="13" id="KW-1185">Reference proteome</keyword>
<evidence type="ECO:0000256" key="1">
    <source>
        <dbReference type="ARBA" id="ARBA00022553"/>
    </source>
</evidence>
<keyword evidence="2 6" id="KW-0808">Transferase</keyword>
<evidence type="ECO:0000313" key="12">
    <source>
        <dbReference type="EMBL" id="SHE30907.1"/>
    </source>
</evidence>
<feature type="domain" description="Polyphosphate kinase middle" evidence="8">
    <location>
        <begin position="129"/>
        <end position="304"/>
    </location>
</feature>
<feature type="binding site" evidence="6">
    <location>
        <position position="380"/>
    </location>
    <ligand>
        <name>Mg(2+)</name>
        <dbReference type="ChEBI" id="CHEBI:18420"/>
    </ligand>
</feature>
<feature type="binding site" evidence="6">
    <location>
        <position position="569"/>
    </location>
    <ligand>
        <name>ATP</name>
        <dbReference type="ChEBI" id="CHEBI:30616"/>
    </ligand>
</feature>
<keyword evidence="1 6" id="KW-0597">Phosphoprotein</keyword>
<dbReference type="NCBIfam" id="NF003921">
    <property type="entry name" value="PRK05443.2-2"/>
    <property type="match status" value="1"/>
</dbReference>
<name>A0A1M4SFY3_9FIRM</name>
<dbReference type="Gene3D" id="3.30.870.10">
    <property type="entry name" value="Endonuclease Chain A"/>
    <property type="match status" value="2"/>
</dbReference>
<keyword evidence="6" id="KW-0460">Magnesium</keyword>
<sequence length="721" mass="83182">MENHNQKYDTSYTQNRELSWLRFNERVLQEASDHSVPLLERLKFASIFISNLDEFFMIRVGSLFDLSRIKKETHDNKTGDTPKEQLEKVFSAVKPLYSQKDEVFFQLEDQLRAHEIFNLKMSELTSSELKFVDTYFKKNILPLLSPQIIDSHHPFPHLWNKGLYVIGNVKYKDNSSTVGILGVPNAVPRFILMPGNSLRFVLMEKIILYYYDNVFDLYSVDNKCIISVTRNADISPEDEAFDFDEDFRSHMKQILKKRSKLAPVRLEVEGTLDKKLGNYLISRLEIKDEQIFFSKSPLILDYAFSMGETLSASAKRGLEYPPFEPQYPSSLKRRESIISQVLRKDLLLFFPYEDIEPFIQLLKESVTSKIVKSIKITLYRLASRSKIIEYLCEAAENGKDVTVLIELRARFDEKNNIEWAERLEDSGCKVIYGFEEYKVHSKICLITCMERDKISYITQIGTGNYNEKTAKLYTDLSLITSNIEIGKDAVNFFKNMSIGNLEGIYFKLMVAPSSYKCKIIDHIDEEIAKARRGENARLIFKANSLTERNIIDKLSEASIAGVKIDLIIRGICCILPGIKGKTENITVTSIVGRFLEHPRIYCFGRGKDAKIYISSADLMTRNMNRRVEISCPILDQDNKKRILHILDVMLNDNTKARLMLSDGTYTKKPRTEKKPLNSQKHFIREAMLLSIINNHNKSAPSLKSTLKKKIIKGIAKILNRF</sequence>
<dbReference type="Gene3D" id="1.20.58.310">
    <property type="entry name" value="Polyphosphate kinase N-terminal domain"/>
    <property type="match status" value="1"/>
</dbReference>
<evidence type="ECO:0000256" key="5">
    <source>
        <dbReference type="ARBA" id="ARBA00022840"/>
    </source>
</evidence>
<feature type="domain" description="Polyphosphate kinase C-terminal" evidence="10">
    <location>
        <begin position="508"/>
        <end position="679"/>
    </location>
</feature>
<evidence type="ECO:0000256" key="3">
    <source>
        <dbReference type="ARBA" id="ARBA00022741"/>
    </source>
</evidence>
<feature type="domain" description="Polyphosphate kinase C-terminal" evidence="11">
    <location>
        <begin position="337"/>
        <end position="497"/>
    </location>
</feature>
<dbReference type="PANTHER" id="PTHR30218:SF0">
    <property type="entry name" value="POLYPHOSPHATE KINASE"/>
    <property type="match status" value="1"/>
</dbReference>
<evidence type="ECO:0000259" key="9">
    <source>
        <dbReference type="Pfam" id="PF13089"/>
    </source>
</evidence>
<comment type="similarity">
    <text evidence="6 7">Belongs to the polyphosphate kinase 1 (PPK1) family.</text>
</comment>
<feature type="binding site" evidence="6">
    <location>
        <position position="410"/>
    </location>
    <ligand>
        <name>Mg(2+)</name>
        <dbReference type="ChEBI" id="CHEBI:18420"/>
    </ligand>
</feature>
<dbReference type="GO" id="GO:0009358">
    <property type="term" value="C:polyphosphate kinase complex"/>
    <property type="evidence" value="ECO:0007669"/>
    <property type="project" value="InterPro"/>
</dbReference>
<comment type="cofactor">
    <cofactor evidence="6">
        <name>Mg(2+)</name>
        <dbReference type="ChEBI" id="CHEBI:18420"/>
    </cofactor>
</comment>
<accession>A0A1M4SFY3</accession>
<dbReference type="SUPFAM" id="SSF143724">
    <property type="entry name" value="PHP14-like"/>
    <property type="match status" value="1"/>
</dbReference>
<dbReference type="SUPFAM" id="SSF56024">
    <property type="entry name" value="Phospholipase D/nuclease"/>
    <property type="match status" value="2"/>
</dbReference>
<feature type="binding site" evidence="6">
    <location>
        <position position="473"/>
    </location>
    <ligand>
        <name>ATP</name>
        <dbReference type="ChEBI" id="CHEBI:30616"/>
    </ligand>
</feature>
<comment type="PTM">
    <text evidence="6 7">An intermediate of this reaction is the autophosphorylated ppk in which a phosphate is covalently linked to a histidine residue through a N-P bond.</text>
</comment>
<dbReference type="EMBL" id="FQTU01000001">
    <property type="protein sequence ID" value="SHE30907.1"/>
    <property type="molecule type" value="Genomic_DNA"/>
</dbReference>
<dbReference type="AlphaFoldDB" id="A0A1M4SFY3"/>
<feature type="domain" description="Polyphosphate kinase N-terminal" evidence="9">
    <location>
        <begin position="14"/>
        <end position="117"/>
    </location>
</feature>
<dbReference type="GO" id="GO:0008976">
    <property type="term" value="F:polyphosphate kinase activity"/>
    <property type="evidence" value="ECO:0007669"/>
    <property type="project" value="UniProtKB-UniRule"/>
</dbReference>
<dbReference type="Pfam" id="PF02503">
    <property type="entry name" value="PP_kinase"/>
    <property type="match status" value="1"/>
</dbReference>
<dbReference type="NCBIfam" id="NF003917">
    <property type="entry name" value="PRK05443.1-1"/>
    <property type="match status" value="1"/>
</dbReference>
<dbReference type="InterPro" id="IPR041108">
    <property type="entry name" value="PP_kinase_C_1"/>
</dbReference>
<reference evidence="12 13" key="1">
    <citation type="submission" date="2016-11" db="EMBL/GenBank/DDBJ databases">
        <authorList>
            <person name="Jaros S."/>
            <person name="Januszkiewicz K."/>
            <person name="Wedrychowicz H."/>
        </authorList>
    </citation>
    <scope>NUCLEOTIDE SEQUENCE [LARGE SCALE GENOMIC DNA]</scope>
    <source>
        <strain evidence="12 13">DSM 14828</strain>
    </source>
</reference>
<evidence type="ECO:0000259" key="11">
    <source>
        <dbReference type="Pfam" id="PF17941"/>
    </source>
</evidence>
<evidence type="ECO:0000259" key="8">
    <source>
        <dbReference type="Pfam" id="PF02503"/>
    </source>
</evidence>
<feature type="active site" description="Phosphohistidine intermediate" evidence="6">
    <location>
        <position position="440"/>
    </location>
</feature>
<dbReference type="PIRSF" id="PIRSF015589">
    <property type="entry name" value="PP_kinase"/>
    <property type="match status" value="1"/>
</dbReference>
<dbReference type="Proteomes" id="UP000184251">
    <property type="component" value="Unassembled WGS sequence"/>
</dbReference>
<evidence type="ECO:0000256" key="2">
    <source>
        <dbReference type="ARBA" id="ARBA00022679"/>
    </source>
</evidence>
<feature type="binding site" evidence="6">
    <location>
        <position position="597"/>
    </location>
    <ligand>
        <name>ATP</name>
        <dbReference type="ChEBI" id="CHEBI:30616"/>
    </ligand>
</feature>
<dbReference type="InterPro" id="IPR025198">
    <property type="entry name" value="PPK_N_dom"/>
</dbReference>
<dbReference type="InterPro" id="IPR003414">
    <property type="entry name" value="PP_kinase"/>
</dbReference>
<dbReference type="Gene3D" id="3.30.1840.10">
    <property type="entry name" value="Polyphosphate kinase middle domain"/>
    <property type="match status" value="1"/>
</dbReference>
<dbReference type="Pfam" id="PF17941">
    <property type="entry name" value="PP_kinase_C_1"/>
    <property type="match status" value="1"/>
</dbReference>
<dbReference type="EC" id="2.7.4.1" evidence="6 7"/>
<gene>
    <name evidence="6" type="primary">ppk</name>
    <name evidence="12" type="ORF">SAMN02746064_00241</name>
</gene>
<evidence type="ECO:0000256" key="6">
    <source>
        <dbReference type="HAMAP-Rule" id="MF_00347"/>
    </source>
</evidence>
<dbReference type="STRING" id="1120975.SAMN02746064_00241"/>
<evidence type="ECO:0000256" key="4">
    <source>
        <dbReference type="ARBA" id="ARBA00022777"/>
    </source>
</evidence>
<evidence type="ECO:0000256" key="7">
    <source>
        <dbReference type="RuleBase" id="RU003800"/>
    </source>
</evidence>
<dbReference type="OrthoDB" id="9761456at2"/>
<dbReference type="GO" id="GO:0005524">
    <property type="term" value="F:ATP binding"/>
    <property type="evidence" value="ECO:0007669"/>
    <property type="project" value="UniProtKB-KW"/>
</dbReference>
<evidence type="ECO:0000259" key="10">
    <source>
        <dbReference type="Pfam" id="PF13090"/>
    </source>
</evidence>
<keyword evidence="5 6" id="KW-0067">ATP-binding</keyword>
<proteinExistence type="inferred from homology"/>
<dbReference type="HAMAP" id="MF_00347">
    <property type="entry name" value="Polyphosphate_kinase"/>
    <property type="match status" value="1"/>
</dbReference>
<dbReference type="InterPro" id="IPR036832">
    <property type="entry name" value="PPK_N_dom_sf"/>
</dbReference>
<keyword evidence="6" id="KW-0479">Metal-binding</keyword>
<feature type="binding site" evidence="6">
    <location>
        <position position="51"/>
    </location>
    <ligand>
        <name>ATP</name>
        <dbReference type="ChEBI" id="CHEBI:30616"/>
    </ligand>
</feature>
<dbReference type="CDD" id="cd09169">
    <property type="entry name" value="PLDc_PPK1_C2_unchar"/>
    <property type="match status" value="1"/>
</dbReference>
<protein>
    <recommendedName>
        <fullName evidence="6 7">Polyphosphate kinase</fullName>
        <ecNumber evidence="6 7">2.7.4.1</ecNumber>
    </recommendedName>
    <alternativeName>
        <fullName evidence="6">ATP-polyphosphate phosphotransferase</fullName>
    </alternativeName>
    <alternativeName>
        <fullName evidence="6">Polyphosphoric acid kinase</fullName>
    </alternativeName>
</protein>
<comment type="function">
    <text evidence="6 7">Catalyzes the reversible transfer of the terminal phosphate of ATP to form a long-chain polyphosphate (polyP).</text>
</comment>
<dbReference type="InterPro" id="IPR025200">
    <property type="entry name" value="PPK_C_dom2"/>
</dbReference>
<evidence type="ECO:0000313" key="13">
    <source>
        <dbReference type="Proteomes" id="UP000184251"/>
    </source>
</evidence>
<keyword evidence="4 6" id="KW-0418">Kinase</keyword>
<dbReference type="GO" id="GO:0006799">
    <property type="term" value="P:polyphosphate biosynthetic process"/>
    <property type="evidence" value="ECO:0007669"/>
    <property type="project" value="UniProtKB-UniRule"/>
</dbReference>
<dbReference type="GO" id="GO:0046872">
    <property type="term" value="F:metal ion binding"/>
    <property type="evidence" value="ECO:0007669"/>
    <property type="project" value="UniProtKB-KW"/>
</dbReference>
<keyword evidence="3 6" id="KW-0547">Nucleotide-binding</keyword>
<dbReference type="RefSeq" id="WP_073269232.1">
    <property type="nucleotide sequence ID" value="NZ_FQTU01000001.1"/>
</dbReference>
<dbReference type="Pfam" id="PF13089">
    <property type="entry name" value="PP_kinase_N"/>
    <property type="match status" value="1"/>
</dbReference>
<dbReference type="InterPro" id="IPR024953">
    <property type="entry name" value="PP_kinase_middle"/>
</dbReference>
<comment type="catalytic activity">
    <reaction evidence="6 7">
        <text>[phosphate](n) + ATP = [phosphate](n+1) + ADP</text>
        <dbReference type="Rhea" id="RHEA:19573"/>
        <dbReference type="Rhea" id="RHEA-COMP:9859"/>
        <dbReference type="Rhea" id="RHEA-COMP:14280"/>
        <dbReference type="ChEBI" id="CHEBI:16838"/>
        <dbReference type="ChEBI" id="CHEBI:30616"/>
        <dbReference type="ChEBI" id="CHEBI:456216"/>
        <dbReference type="EC" id="2.7.4.1"/>
    </reaction>
</comment>
<dbReference type="NCBIfam" id="TIGR03705">
    <property type="entry name" value="poly_P_kin"/>
    <property type="match status" value="1"/>
</dbReference>